<dbReference type="InterPro" id="IPR013083">
    <property type="entry name" value="Znf_RING/FYVE/PHD"/>
</dbReference>
<dbReference type="Gene3D" id="3.30.160.360">
    <property type="match status" value="1"/>
</dbReference>
<feature type="domain" description="Post-SET" evidence="16">
    <location>
        <begin position="562"/>
        <end position="578"/>
    </location>
</feature>
<dbReference type="FunFam" id="3.30.160.360:FF:000001">
    <property type="entry name" value="Histone-lysine N-methyltransferase"/>
    <property type="match status" value="1"/>
</dbReference>
<keyword evidence="4" id="KW-0808">Transferase</keyword>
<dbReference type="CDD" id="cd19171">
    <property type="entry name" value="SET_KMT2C_2D"/>
    <property type="match status" value="1"/>
</dbReference>
<evidence type="ECO:0000259" key="16">
    <source>
        <dbReference type="PROSITE" id="PS50868"/>
    </source>
</evidence>
<dbReference type="Gene3D" id="3.30.40.10">
    <property type="entry name" value="Zinc/RING finger domain, C3HC4 (zinc finger)"/>
    <property type="match status" value="1"/>
</dbReference>
<keyword evidence="6" id="KW-0479">Metal-binding</keyword>
<comment type="subcellular location">
    <subcellularLocation>
        <location evidence="1">Nucleus</location>
    </subcellularLocation>
</comment>
<dbReference type="SMART" id="SM00541">
    <property type="entry name" value="FYRN"/>
    <property type="match status" value="1"/>
</dbReference>
<feature type="domain" description="SET" evidence="15">
    <location>
        <begin position="435"/>
        <end position="554"/>
    </location>
</feature>
<evidence type="ECO:0000256" key="14">
    <source>
        <dbReference type="ARBA" id="ARBA00023242"/>
    </source>
</evidence>
<keyword evidence="9" id="KW-0862">Zinc</keyword>
<dbReference type="AlphaFoldDB" id="T1G9U2"/>
<reference evidence="18 20" key="2">
    <citation type="journal article" date="2013" name="Nature">
        <title>Insights into bilaterian evolution from three spiralian genomes.</title>
        <authorList>
            <person name="Simakov O."/>
            <person name="Marletaz F."/>
            <person name="Cho S.J."/>
            <person name="Edsinger-Gonzales E."/>
            <person name="Havlak P."/>
            <person name="Hellsten U."/>
            <person name="Kuo D.H."/>
            <person name="Larsson T."/>
            <person name="Lv J."/>
            <person name="Arendt D."/>
            <person name="Savage R."/>
            <person name="Osoegawa K."/>
            <person name="de Jong P."/>
            <person name="Grimwood J."/>
            <person name="Chapman J.A."/>
            <person name="Shapiro H."/>
            <person name="Aerts A."/>
            <person name="Otillar R.P."/>
            <person name="Terry A.Y."/>
            <person name="Boore J.L."/>
            <person name="Grigoriev I.V."/>
            <person name="Lindberg D.R."/>
            <person name="Seaver E.C."/>
            <person name="Weisblat D.A."/>
            <person name="Putnam N.H."/>
            <person name="Rokhsar D.S."/>
        </authorList>
    </citation>
    <scope>NUCLEOTIDE SEQUENCE</scope>
</reference>
<evidence type="ECO:0000256" key="3">
    <source>
        <dbReference type="ARBA" id="ARBA00022603"/>
    </source>
</evidence>
<dbReference type="GeneID" id="20217838"/>
<dbReference type="CDD" id="cd15666">
    <property type="entry name" value="ePHD2_KMT2C_like"/>
    <property type="match status" value="1"/>
</dbReference>
<dbReference type="HOGENOM" id="CLU_020840_0_4_1"/>
<dbReference type="STRING" id="6412.T1G9U2"/>
<dbReference type="InterPro" id="IPR034732">
    <property type="entry name" value="EPHD"/>
</dbReference>
<dbReference type="OMA" id="SCKNHAP"/>
<evidence type="ECO:0008006" key="21">
    <source>
        <dbReference type="Google" id="ProtNLM"/>
    </source>
</evidence>
<dbReference type="CTD" id="20217838"/>
<keyword evidence="7" id="KW-0677">Repeat</keyword>
<dbReference type="OrthoDB" id="308383at2759"/>
<dbReference type="Pfam" id="PF13832">
    <property type="entry name" value="zf-HC5HC2H_2"/>
    <property type="match status" value="1"/>
</dbReference>
<keyword evidence="20" id="KW-1185">Reference proteome</keyword>
<dbReference type="SMART" id="SM00317">
    <property type="entry name" value="SET"/>
    <property type="match status" value="1"/>
</dbReference>
<dbReference type="RefSeq" id="XP_009017325.1">
    <property type="nucleotide sequence ID" value="XM_009019077.1"/>
</dbReference>
<dbReference type="EMBL" id="AMQM01004208">
    <property type="status" value="NOT_ANNOTATED_CDS"/>
    <property type="molecule type" value="Genomic_DNA"/>
</dbReference>
<keyword evidence="14" id="KW-0539">Nucleus</keyword>
<evidence type="ECO:0000256" key="9">
    <source>
        <dbReference type="ARBA" id="ARBA00022833"/>
    </source>
</evidence>
<dbReference type="FunFam" id="3.30.40.10:FF:000002">
    <property type="entry name" value="Histone-lysine N-methyltransferase"/>
    <property type="match status" value="1"/>
</dbReference>
<sequence length="578" mass="65453">MNRWNASLIRPPAVQKVFAEKEAAESLEAQGTIIRPKLKISDSRSCVLCKVTGDAYTNGPGRLLLLNVDKWVHLNCALWSYEVYETMNGSLMNVEQACRRGTGIDCIVCRQSGATIACFRPRCANVYHLDCAIKDEAVFYQDKTILCRQHATRSDASSVLTSLSVFRRVYVNRDEEKQVARTMQHEERKCVLRLGGVVVHNLGQLLLHQIQSGLYNNADYIYPVGFKSSRFYWSYRQTNKRCRYLCKIDDGGDDGGSDGGSGGGGGGGGGPVFSVVVFEKGFEQTTFKDSTCKGVWSQILTPLEKMRRENDLVKIFPLYLSGEDLFGLGEPTIVKLVESLPSVELLPNYNFKFGRTPLYKLPLAVNPSGCARTEPKLRMHFKRPHALHGSNSSSGSRNLQSHLSMLRSSESTPYLKQFAHSKTQQYRRLKTEWRNNVYLRRSNIQGLGLFAARELEKHTMVIEYIGQLIRAELAEKREKIYEKSNHGVYMFRIENTNLVVDATMSGGPARYINHSCNPNCVAEMVPFEKEKDNKIIIITKRKIAQGEELCYDYKFDLEDDQHKIPCLCGAPNCRKWMN</sequence>
<evidence type="ECO:0000313" key="20">
    <source>
        <dbReference type="Proteomes" id="UP000015101"/>
    </source>
</evidence>
<evidence type="ECO:0000256" key="1">
    <source>
        <dbReference type="ARBA" id="ARBA00004123"/>
    </source>
</evidence>
<keyword evidence="10" id="KW-0156">Chromatin regulator</keyword>
<reference evidence="19" key="3">
    <citation type="submission" date="2015-06" db="UniProtKB">
        <authorList>
            <consortium name="EnsemblMetazoa"/>
        </authorList>
    </citation>
    <scope>IDENTIFICATION</scope>
</reference>
<keyword evidence="5" id="KW-0949">S-adenosyl-L-methionine</keyword>
<evidence type="ECO:0000256" key="10">
    <source>
        <dbReference type="ARBA" id="ARBA00022853"/>
    </source>
</evidence>
<evidence type="ECO:0000256" key="8">
    <source>
        <dbReference type="ARBA" id="ARBA00022771"/>
    </source>
</evidence>
<dbReference type="PROSITE" id="PS51805">
    <property type="entry name" value="EPHD"/>
    <property type="match status" value="1"/>
</dbReference>
<dbReference type="InterPro" id="IPR046341">
    <property type="entry name" value="SET_dom_sf"/>
</dbReference>
<dbReference type="SUPFAM" id="SSF82199">
    <property type="entry name" value="SET domain"/>
    <property type="match status" value="1"/>
</dbReference>
<dbReference type="SMART" id="SM00508">
    <property type="entry name" value="PostSET"/>
    <property type="match status" value="1"/>
</dbReference>
<dbReference type="InterPro" id="IPR001965">
    <property type="entry name" value="Znf_PHD"/>
</dbReference>
<dbReference type="GO" id="GO:0042800">
    <property type="term" value="F:histone H3K4 methyltransferase activity"/>
    <property type="evidence" value="ECO:0007669"/>
    <property type="project" value="UniProtKB-ARBA"/>
</dbReference>
<organism evidence="19 20">
    <name type="scientific">Helobdella robusta</name>
    <name type="common">Californian leech</name>
    <dbReference type="NCBI Taxonomy" id="6412"/>
    <lineage>
        <taxon>Eukaryota</taxon>
        <taxon>Metazoa</taxon>
        <taxon>Spiralia</taxon>
        <taxon>Lophotrochozoa</taxon>
        <taxon>Annelida</taxon>
        <taxon>Clitellata</taxon>
        <taxon>Hirudinea</taxon>
        <taxon>Rhynchobdellida</taxon>
        <taxon>Glossiphoniidae</taxon>
        <taxon>Helobdella</taxon>
    </lineage>
</organism>
<dbReference type="PROSITE" id="PS50280">
    <property type="entry name" value="SET"/>
    <property type="match status" value="1"/>
</dbReference>
<dbReference type="SMART" id="SM00249">
    <property type="entry name" value="PHD"/>
    <property type="match status" value="1"/>
</dbReference>
<dbReference type="Pfam" id="PF00856">
    <property type="entry name" value="SET"/>
    <property type="match status" value="1"/>
</dbReference>
<evidence type="ECO:0000256" key="5">
    <source>
        <dbReference type="ARBA" id="ARBA00022691"/>
    </source>
</evidence>
<keyword evidence="2" id="KW-0597">Phosphoprotein</keyword>
<dbReference type="InterPro" id="IPR003888">
    <property type="entry name" value="FYrich_N"/>
</dbReference>
<evidence type="ECO:0000256" key="13">
    <source>
        <dbReference type="ARBA" id="ARBA00023163"/>
    </source>
</evidence>
<reference evidence="20" key="1">
    <citation type="submission" date="2012-12" db="EMBL/GenBank/DDBJ databases">
        <authorList>
            <person name="Hellsten U."/>
            <person name="Grimwood J."/>
            <person name="Chapman J.A."/>
            <person name="Shapiro H."/>
            <person name="Aerts A."/>
            <person name="Otillar R.P."/>
            <person name="Terry A.Y."/>
            <person name="Boore J.L."/>
            <person name="Simakov O."/>
            <person name="Marletaz F."/>
            <person name="Cho S.-J."/>
            <person name="Edsinger-Gonzales E."/>
            <person name="Havlak P."/>
            <person name="Kuo D.-H."/>
            <person name="Larsson T."/>
            <person name="Lv J."/>
            <person name="Arendt D."/>
            <person name="Savage R."/>
            <person name="Osoegawa K."/>
            <person name="de Jong P."/>
            <person name="Lindberg D.R."/>
            <person name="Seaver E.C."/>
            <person name="Weisblat D.A."/>
            <person name="Putnam N.H."/>
            <person name="Grigoriev I.V."/>
            <person name="Rokhsar D.S."/>
        </authorList>
    </citation>
    <scope>NUCLEOTIDE SEQUENCE</scope>
</reference>
<dbReference type="PANTHER" id="PTHR45888:SF6">
    <property type="entry name" value="HL01030P-RELATED"/>
    <property type="match status" value="1"/>
</dbReference>
<dbReference type="InParanoid" id="T1G9U2"/>
<keyword evidence="13" id="KW-0804">Transcription</keyword>
<dbReference type="PROSITE" id="PS51542">
    <property type="entry name" value="FYRN"/>
    <property type="match status" value="1"/>
</dbReference>
<protein>
    <recommendedName>
        <fullName evidence="21">Histone-lysine N-methyltransferase</fullName>
    </recommendedName>
</protein>
<dbReference type="GO" id="GO:0008270">
    <property type="term" value="F:zinc ion binding"/>
    <property type="evidence" value="ECO:0007669"/>
    <property type="project" value="UniProtKB-KW"/>
</dbReference>
<dbReference type="InterPro" id="IPR003889">
    <property type="entry name" value="FYrich_C"/>
</dbReference>
<evidence type="ECO:0000313" key="18">
    <source>
        <dbReference type="EMBL" id="ESO04746.1"/>
    </source>
</evidence>
<dbReference type="EMBL" id="KB096457">
    <property type="protein sequence ID" value="ESO04746.1"/>
    <property type="molecule type" value="Genomic_DNA"/>
</dbReference>
<keyword evidence="8" id="KW-0863">Zinc-finger</keyword>
<dbReference type="SMART" id="SM00542">
    <property type="entry name" value="FYRC"/>
    <property type="match status" value="1"/>
</dbReference>
<name>T1G9U2_HELRO</name>
<evidence type="ECO:0000259" key="15">
    <source>
        <dbReference type="PROSITE" id="PS50280"/>
    </source>
</evidence>
<dbReference type="FunFam" id="2.170.270.10:FF:000003">
    <property type="entry name" value="Histone-lysine N-methyltransferase"/>
    <property type="match status" value="1"/>
</dbReference>
<dbReference type="eggNOG" id="KOG4443">
    <property type="taxonomic scope" value="Eukaryota"/>
</dbReference>
<dbReference type="EnsemblMetazoa" id="HelroT99632">
    <property type="protein sequence ID" value="HelroP99632"/>
    <property type="gene ID" value="HelroG99632"/>
</dbReference>
<dbReference type="InterPro" id="IPR003616">
    <property type="entry name" value="Post-SET_dom"/>
</dbReference>
<evidence type="ECO:0000256" key="12">
    <source>
        <dbReference type="ARBA" id="ARBA00023159"/>
    </source>
</evidence>
<keyword evidence="3" id="KW-0489">Methyltransferase</keyword>
<keyword evidence="12" id="KW-0010">Activator</keyword>
<dbReference type="GO" id="GO:0032259">
    <property type="term" value="P:methylation"/>
    <property type="evidence" value="ECO:0007669"/>
    <property type="project" value="UniProtKB-KW"/>
</dbReference>
<evidence type="ECO:0000256" key="7">
    <source>
        <dbReference type="ARBA" id="ARBA00022737"/>
    </source>
</evidence>
<accession>T1G9U2</accession>
<keyword evidence="11" id="KW-0805">Transcription regulation</keyword>
<dbReference type="InterPro" id="IPR001214">
    <property type="entry name" value="SET_dom"/>
</dbReference>
<feature type="domain" description="PHD-type" evidence="17">
    <location>
        <begin position="43"/>
        <end position="151"/>
    </location>
</feature>
<evidence type="ECO:0000256" key="11">
    <source>
        <dbReference type="ARBA" id="ARBA00023015"/>
    </source>
</evidence>
<gene>
    <name evidence="19" type="primary">20217838</name>
    <name evidence="18" type="ORF">HELRODRAFT_99632</name>
</gene>
<evidence type="ECO:0000256" key="4">
    <source>
        <dbReference type="ARBA" id="ARBA00022679"/>
    </source>
</evidence>
<dbReference type="PROSITE" id="PS51543">
    <property type="entry name" value="FYRC"/>
    <property type="match status" value="1"/>
</dbReference>
<dbReference type="Pfam" id="PF05964">
    <property type="entry name" value="FYRN"/>
    <property type="match status" value="1"/>
</dbReference>
<dbReference type="GO" id="GO:0005654">
    <property type="term" value="C:nucleoplasm"/>
    <property type="evidence" value="ECO:0007669"/>
    <property type="project" value="UniProtKB-ARBA"/>
</dbReference>
<evidence type="ECO:0000313" key="19">
    <source>
        <dbReference type="EnsemblMetazoa" id="HelroP99632"/>
    </source>
</evidence>
<evidence type="ECO:0000259" key="17">
    <source>
        <dbReference type="PROSITE" id="PS51805"/>
    </source>
</evidence>
<dbReference type="PANTHER" id="PTHR45888">
    <property type="entry name" value="HL01030P-RELATED"/>
    <property type="match status" value="1"/>
</dbReference>
<proteinExistence type="predicted"/>
<dbReference type="PROSITE" id="PS50868">
    <property type="entry name" value="POST_SET"/>
    <property type="match status" value="1"/>
</dbReference>
<dbReference type="Proteomes" id="UP000015101">
    <property type="component" value="Unassembled WGS sequence"/>
</dbReference>
<dbReference type="Gene3D" id="2.170.270.10">
    <property type="entry name" value="SET domain"/>
    <property type="match status" value="1"/>
</dbReference>
<evidence type="ECO:0000256" key="2">
    <source>
        <dbReference type="ARBA" id="ARBA00022553"/>
    </source>
</evidence>
<dbReference type="Pfam" id="PF05965">
    <property type="entry name" value="FYRC"/>
    <property type="match status" value="1"/>
</dbReference>
<evidence type="ECO:0000256" key="6">
    <source>
        <dbReference type="ARBA" id="ARBA00022723"/>
    </source>
</evidence>
<dbReference type="KEGG" id="hro:HELRODRAFT_99632"/>